<evidence type="ECO:0000259" key="6">
    <source>
        <dbReference type="Pfam" id="PF07291"/>
    </source>
</evidence>
<sequence>MPYVPLGLLTALWWVFTSSGWSKIRSPAGQRAFADSLRPLPLLPARLVSPVALLVTATELGLVLGTGWSMVALTAGWPVARPVAALVLAAALLLLTVLTAGVVLAVHHDTGARCACFGATPQPLGWRHVTRNTILLAMTIAAGVTVAVTRPHPLPPAGALISVAAGWTSALILVRLDDLVDLFRQTPAPGRTPSTRHRP</sequence>
<evidence type="ECO:0000256" key="2">
    <source>
        <dbReference type="ARBA" id="ARBA00022692"/>
    </source>
</evidence>
<evidence type="ECO:0000313" key="8">
    <source>
        <dbReference type="Proteomes" id="UP000199360"/>
    </source>
</evidence>
<accession>A0A1C5K3Y3</accession>
<comment type="subcellular location">
    <subcellularLocation>
        <location evidence="1">Membrane</location>
        <topology evidence="1">Multi-pass membrane protein</topology>
    </subcellularLocation>
</comment>
<dbReference type="AlphaFoldDB" id="A0A1C5K3Y3"/>
<evidence type="ECO:0000256" key="5">
    <source>
        <dbReference type="SAM" id="Phobius"/>
    </source>
</evidence>
<keyword evidence="2 5" id="KW-0812">Transmembrane</keyword>
<protein>
    <submittedName>
        <fullName evidence="7">Methylamine utilisation protein MauE</fullName>
    </submittedName>
</protein>
<keyword evidence="4 5" id="KW-0472">Membrane</keyword>
<dbReference type="InterPro" id="IPR009908">
    <property type="entry name" value="Methylamine_util_MauE"/>
</dbReference>
<gene>
    <name evidence="7" type="ORF">GA0070213_11872</name>
</gene>
<feature type="domain" description="Methylamine utilisation protein MauE" evidence="6">
    <location>
        <begin position="2"/>
        <end position="142"/>
    </location>
</feature>
<keyword evidence="3 5" id="KW-1133">Transmembrane helix</keyword>
<feature type="transmembrane region" description="Helical" evidence="5">
    <location>
        <begin position="50"/>
        <end position="71"/>
    </location>
</feature>
<dbReference type="UniPathway" id="UPA00895"/>
<organism evidence="7 8">
    <name type="scientific">Micromonospora humi</name>
    <dbReference type="NCBI Taxonomy" id="745366"/>
    <lineage>
        <taxon>Bacteria</taxon>
        <taxon>Bacillati</taxon>
        <taxon>Actinomycetota</taxon>
        <taxon>Actinomycetes</taxon>
        <taxon>Micromonosporales</taxon>
        <taxon>Micromonosporaceae</taxon>
        <taxon>Micromonospora</taxon>
    </lineage>
</organism>
<dbReference type="GO" id="GO:0016020">
    <property type="term" value="C:membrane"/>
    <property type="evidence" value="ECO:0007669"/>
    <property type="project" value="UniProtKB-SubCell"/>
</dbReference>
<dbReference type="EMBL" id="FMDM01000018">
    <property type="protein sequence ID" value="SCG77504.1"/>
    <property type="molecule type" value="Genomic_DNA"/>
</dbReference>
<evidence type="ECO:0000256" key="4">
    <source>
        <dbReference type="ARBA" id="ARBA00023136"/>
    </source>
</evidence>
<dbReference type="Proteomes" id="UP000199360">
    <property type="component" value="Unassembled WGS sequence"/>
</dbReference>
<dbReference type="STRING" id="745366.GA0070213_11872"/>
<dbReference type="OrthoDB" id="3828761at2"/>
<dbReference type="GO" id="GO:0030416">
    <property type="term" value="P:methylamine metabolic process"/>
    <property type="evidence" value="ECO:0007669"/>
    <property type="project" value="InterPro"/>
</dbReference>
<dbReference type="Pfam" id="PF07291">
    <property type="entry name" value="MauE"/>
    <property type="match status" value="1"/>
</dbReference>
<feature type="transmembrane region" description="Helical" evidence="5">
    <location>
        <begin position="83"/>
        <end position="106"/>
    </location>
</feature>
<proteinExistence type="predicted"/>
<keyword evidence="8" id="KW-1185">Reference proteome</keyword>
<dbReference type="RefSeq" id="WP_091070885.1">
    <property type="nucleotide sequence ID" value="NZ_FMDM01000018.1"/>
</dbReference>
<reference evidence="8" key="1">
    <citation type="submission" date="2016-06" db="EMBL/GenBank/DDBJ databases">
        <authorList>
            <person name="Varghese N."/>
            <person name="Submissions Spin"/>
        </authorList>
    </citation>
    <scope>NUCLEOTIDE SEQUENCE [LARGE SCALE GENOMIC DNA]</scope>
    <source>
        <strain evidence="8">DSM 45647</strain>
    </source>
</reference>
<evidence type="ECO:0000256" key="1">
    <source>
        <dbReference type="ARBA" id="ARBA00004141"/>
    </source>
</evidence>
<evidence type="ECO:0000256" key="3">
    <source>
        <dbReference type="ARBA" id="ARBA00022989"/>
    </source>
</evidence>
<name>A0A1C5K3Y3_9ACTN</name>
<evidence type="ECO:0000313" key="7">
    <source>
        <dbReference type="EMBL" id="SCG77504.1"/>
    </source>
</evidence>